<dbReference type="RefSeq" id="WP_042518847.1">
    <property type="nucleotide sequence ID" value="NZ_JXQK01000051.1"/>
</dbReference>
<dbReference type="STRING" id="1602171.ST44_05720"/>
<organism evidence="2 3">
    <name type="scientific">Prevotella pectinovora</name>
    <dbReference type="NCBI Taxonomy" id="1602169"/>
    <lineage>
        <taxon>Bacteria</taxon>
        <taxon>Pseudomonadati</taxon>
        <taxon>Bacteroidota</taxon>
        <taxon>Bacteroidia</taxon>
        <taxon>Bacteroidales</taxon>
        <taxon>Prevotellaceae</taxon>
        <taxon>Prevotella</taxon>
    </lineage>
</organism>
<dbReference type="AlphaFoldDB" id="A0A0D0HD83"/>
<name>A0A0D0HD83_9BACT</name>
<keyword evidence="3" id="KW-1185">Reference proteome</keyword>
<comment type="caution">
    <text evidence="2">The sequence shown here is derived from an EMBL/GenBank/DDBJ whole genome shotgun (WGS) entry which is preliminary data.</text>
</comment>
<feature type="region of interest" description="Disordered" evidence="1">
    <location>
        <begin position="165"/>
        <end position="184"/>
    </location>
</feature>
<protein>
    <recommendedName>
        <fullName evidence="4">DUF4738 domain-containing protein</fullName>
    </recommendedName>
</protein>
<evidence type="ECO:0000256" key="1">
    <source>
        <dbReference type="SAM" id="MobiDB-lite"/>
    </source>
</evidence>
<dbReference type="Pfam" id="PF15889">
    <property type="entry name" value="DUF4738"/>
    <property type="match status" value="1"/>
</dbReference>
<reference evidence="2 3" key="1">
    <citation type="submission" date="2015-01" db="EMBL/GenBank/DDBJ databases">
        <title>Comparative genomics of non-oral Prevotella species.</title>
        <authorList>
            <person name="Accetto T."/>
            <person name="Nograsek B."/>
            <person name="Avgustin G."/>
        </authorList>
    </citation>
    <scope>NUCLEOTIDE SEQUENCE [LARGE SCALE GENOMIC DNA]</scope>
    <source>
        <strain evidence="2 3">P5-119</strain>
    </source>
</reference>
<accession>A0A0D0HD83</accession>
<evidence type="ECO:0008006" key="4">
    <source>
        <dbReference type="Google" id="ProtNLM"/>
    </source>
</evidence>
<evidence type="ECO:0000313" key="3">
    <source>
        <dbReference type="Proteomes" id="UP000032046"/>
    </source>
</evidence>
<proteinExistence type="predicted"/>
<gene>
    <name evidence="2" type="ORF">ST44_05720</name>
</gene>
<sequence length="184" mass="20336">MKKTVFFAIAALCLLGITSCEEKKKTKDIIATKPVVKPVQSGPKKMSEFERTEKVEWGGETYKVTVKRSATDNEFTDDNGKQYYDNRFVLTILRPDGSEFVRREITKAAYSNIVDASYLAKSTALGLAFLEVKDGRLVFLGSVGCPDELSDDYIPISITISRDGSFSMKQSDTNGESSSDDEGV</sequence>
<dbReference type="EMBL" id="JXQK01000051">
    <property type="protein sequence ID" value="KIP62724.1"/>
    <property type="molecule type" value="Genomic_DNA"/>
</dbReference>
<dbReference type="Gene3D" id="2.40.128.510">
    <property type="entry name" value="Protein of unknown function DUF4738"/>
    <property type="match status" value="1"/>
</dbReference>
<dbReference type="InterPro" id="IPR031762">
    <property type="entry name" value="DUF4738"/>
</dbReference>
<feature type="compositionally biased region" description="Polar residues" evidence="1">
    <location>
        <begin position="165"/>
        <end position="177"/>
    </location>
</feature>
<dbReference type="Proteomes" id="UP000032046">
    <property type="component" value="Unassembled WGS sequence"/>
</dbReference>
<dbReference type="PROSITE" id="PS51257">
    <property type="entry name" value="PROKAR_LIPOPROTEIN"/>
    <property type="match status" value="1"/>
</dbReference>
<evidence type="ECO:0000313" key="2">
    <source>
        <dbReference type="EMBL" id="KIP62724.1"/>
    </source>
</evidence>